<comment type="caution">
    <text evidence="2">The sequence shown here is derived from an EMBL/GenBank/DDBJ whole genome shotgun (WGS) entry which is preliminary data.</text>
</comment>
<reference evidence="2" key="1">
    <citation type="submission" date="2023-03" db="EMBL/GenBank/DDBJ databases">
        <title>Massive genome expansion in bonnet fungi (Mycena s.s.) driven by repeated elements and novel gene families across ecological guilds.</title>
        <authorList>
            <consortium name="Lawrence Berkeley National Laboratory"/>
            <person name="Harder C.B."/>
            <person name="Miyauchi S."/>
            <person name="Viragh M."/>
            <person name="Kuo A."/>
            <person name="Thoen E."/>
            <person name="Andreopoulos B."/>
            <person name="Lu D."/>
            <person name="Skrede I."/>
            <person name="Drula E."/>
            <person name="Henrissat B."/>
            <person name="Morin E."/>
            <person name="Kohler A."/>
            <person name="Barry K."/>
            <person name="LaButti K."/>
            <person name="Morin E."/>
            <person name="Salamov A."/>
            <person name="Lipzen A."/>
            <person name="Mereny Z."/>
            <person name="Hegedus B."/>
            <person name="Baldrian P."/>
            <person name="Stursova M."/>
            <person name="Weitz H."/>
            <person name="Taylor A."/>
            <person name="Grigoriev I.V."/>
            <person name="Nagy L.G."/>
            <person name="Martin F."/>
            <person name="Kauserud H."/>
        </authorList>
    </citation>
    <scope>NUCLEOTIDE SEQUENCE</scope>
    <source>
        <strain evidence="2">CBHHK067</strain>
    </source>
</reference>
<protein>
    <submittedName>
        <fullName evidence="2">Uncharacterized protein</fullName>
    </submittedName>
</protein>
<accession>A0AAD7D7Q2</accession>
<feature type="compositionally biased region" description="Basic residues" evidence="1">
    <location>
        <begin position="116"/>
        <end position="125"/>
    </location>
</feature>
<evidence type="ECO:0000313" key="3">
    <source>
        <dbReference type="Proteomes" id="UP001221757"/>
    </source>
</evidence>
<feature type="region of interest" description="Disordered" evidence="1">
    <location>
        <begin position="78"/>
        <end position="134"/>
    </location>
</feature>
<organism evidence="2 3">
    <name type="scientific">Mycena rosella</name>
    <name type="common">Pink bonnet</name>
    <name type="synonym">Agaricus rosellus</name>
    <dbReference type="NCBI Taxonomy" id="1033263"/>
    <lineage>
        <taxon>Eukaryota</taxon>
        <taxon>Fungi</taxon>
        <taxon>Dikarya</taxon>
        <taxon>Basidiomycota</taxon>
        <taxon>Agaricomycotina</taxon>
        <taxon>Agaricomycetes</taxon>
        <taxon>Agaricomycetidae</taxon>
        <taxon>Agaricales</taxon>
        <taxon>Marasmiineae</taxon>
        <taxon>Mycenaceae</taxon>
        <taxon>Mycena</taxon>
    </lineage>
</organism>
<evidence type="ECO:0000256" key="1">
    <source>
        <dbReference type="SAM" id="MobiDB-lite"/>
    </source>
</evidence>
<gene>
    <name evidence="2" type="ORF">B0H17DRAFT_1333398</name>
</gene>
<dbReference type="EMBL" id="JARKIE010000111">
    <property type="protein sequence ID" value="KAJ7683123.1"/>
    <property type="molecule type" value="Genomic_DNA"/>
</dbReference>
<keyword evidence="3" id="KW-1185">Reference proteome</keyword>
<evidence type="ECO:0000313" key="2">
    <source>
        <dbReference type="EMBL" id="KAJ7683123.1"/>
    </source>
</evidence>
<feature type="region of interest" description="Disordered" evidence="1">
    <location>
        <begin position="359"/>
        <end position="408"/>
    </location>
</feature>
<dbReference type="Proteomes" id="UP001221757">
    <property type="component" value="Unassembled WGS sequence"/>
</dbReference>
<dbReference type="AlphaFoldDB" id="A0AAD7D7Q2"/>
<name>A0AAD7D7Q2_MYCRO</name>
<feature type="compositionally biased region" description="Low complexity" evidence="1">
    <location>
        <begin position="86"/>
        <end position="107"/>
    </location>
</feature>
<sequence>MDNIGFLDCRHENGDAIVGFVSSFRLPLQLQAYILLLHPTSSSTSFLRTHPLAVASLGFAFQARPATTRTTTADVNGALQGADLTPSPSASAARSSRPSAFAPLCPHHPAHPPWSGHRHVLHHGRGASGESPWNARCDAARSDLAYTRPERLQPAQQSPDINDQGTWRKLCGLPWPSAIPASSKGVLSSGAQFCRHTVVKRGAALKPGRTAKRDTLKLGLVIRRRALLSRKPPPSGVQPAALVHPPLAKLFGLPWPSAIPAFSKGVLSSGAQFRRHTVVKRGAALKPGRKAKRDTLKLGLVIRRRALLSRKSPPSGVQPAALVHPPLAYAPPAPVPVPVLAPSFPLQNITMAVVNSSAGIKKGTKKKRGRTTSIPDSEGGDGKRAGKRAVSVVDQEEGKKYSVVTNPA</sequence>
<proteinExistence type="predicted"/>